<comment type="caution">
    <text evidence="2">The sequence shown here is derived from an EMBL/GenBank/DDBJ whole genome shotgun (WGS) entry which is preliminary data.</text>
</comment>
<protein>
    <submittedName>
        <fullName evidence="2">Uncharacterized protein</fullName>
    </submittedName>
</protein>
<gene>
    <name evidence="2" type="ORF">M8C21_002650</name>
</gene>
<dbReference type="PANTHER" id="PTHR46519">
    <property type="entry name" value="RING/U-BOX SUPERFAMILY PROTEIN"/>
    <property type="match status" value="1"/>
</dbReference>
<evidence type="ECO:0000313" key="3">
    <source>
        <dbReference type="Proteomes" id="UP001206925"/>
    </source>
</evidence>
<keyword evidence="3" id="KW-1185">Reference proteome</keyword>
<proteinExistence type="predicted"/>
<sequence>MTVAGLHAASGMDSYLGNKERPTTRTASIRKMWRDLENGGRGKENGRWKMSGVIIGSESSCSSFVEGESMEVEDTLRGANGIENECSESQNQMVLQEKEGVRKMFHEHGNKRFEGHTVYSSSSLNSCSRAQWVGENDCKRVRIVREWIESSSRQGDTCGTPGSVESPTQTGSKIEGAQSPIRRIYGRQALVDLLTKFVRERKREVDDLLENRFVSGFAYRHRIQSLLKGRFLRNQRFVEDKKQTSVAASELGFLRQTHAVSDIRKGFLTRLNNYGHAAQSDSDTSSDNEMNNYDTELTEEIVQEIPHEIGENFETTNLTSHLVSHNPPESPTVRAMHDNNIFQYDETKRLPVTADYSRCGAQSDSDASSDNDTTYEHTEQVEQIGENFETTNFTSNRESTNPQEHTQSDSDSDTSSHSDMKSDHIDLDDKIVHEISNASHTPQESHDDGEWYQETVGSDFQESHEEEWYDNGSVVEDPTESWFGENNSYLEAALVTRSNTFYRSDDDDSSSRVVELRELTNRRRVSNLLQSDFGPRLDQLMQSYVSRQDQEFESENEWVQDHVQQQSLDENEYGIDASPQTHRDHNMPHGAADSRFPDSHYHFETVFTNVTYLLNMRPES</sequence>
<feature type="compositionally biased region" description="Polar residues" evidence="1">
    <location>
        <begin position="163"/>
        <end position="172"/>
    </location>
</feature>
<dbReference type="Proteomes" id="UP001206925">
    <property type="component" value="Unassembled WGS sequence"/>
</dbReference>
<dbReference type="EMBL" id="JAMZMK010007083">
    <property type="protein sequence ID" value="KAI7745948.1"/>
    <property type="molecule type" value="Genomic_DNA"/>
</dbReference>
<reference evidence="2" key="1">
    <citation type="submission" date="2022-06" db="EMBL/GenBank/DDBJ databases">
        <title>Uncovering the hologenomic basis of an extraordinary plant invasion.</title>
        <authorList>
            <person name="Bieker V.C."/>
            <person name="Martin M.D."/>
            <person name="Gilbert T."/>
            <person name="Hodgins K."/>
            <person name="Battlay P."/>
            <person name="Petersen B."/>
            <person name="Wilson J."/>
        </authorList>
    </citation>
    <scope>NUCLEOTIDE SEQUENCE</scope>
    <source>
        <strain evidence="2">AA19_3_7</strain>
        <tissue evidence="2">Leaf</tissue>
    </source>
</reference>
<name>A0AAD5GN96_AMBAR</name>
<organism evidence="2 3">
    <name type="scientific">Ambrosia artemisiifolia</name>
    <name type="common">Common ragweed</name>
    <dbReference type="NCBI Taxonomy" id="4212"/>
    <lineage>
        <taxon>Eukaryota</taxon>
        <taxon>Viridiplantae</taxon>
        <taxon>Streptophyta</taxon>
        <taxon>Embryophyta</taxon>
        <taxon>Tracheophyta</taxon>
        <taxon>Spermatophyta</taxon>
        <taxon>Magnoliopsida</taxon>
        <taxon>eudicotyledons</taxon>
        <taxon>Gunneridae</taxon>
        <taxon>Pentapetalae</taxon>
        <taxon>asterids</taxon>
        <taxon>campanulids</taxon>
        <taxon>Asterales</taxon>
        <taxon>Asteraceae</taxon>
        <taxon>Asteroideae</taxon>
        <taxon>Heliantheae alliance</taxon>
        <taxon>Heliantheae</taxon>
        <taxon>Ambrosia</taxon>
    </lineage>
</organism>
<dbReference type="AlphaFoldDB" id="A0AAD5GN96"/>
<feature type="compositionally biased region" description="Polar residues" evidence="1">
    <location>
        <begin position="388"/>
        <end position="405"/>
    </location>
</feature>
<dbReference type="PANTHER" id="PTHR46519:SF3">
    <property type="entry name" value="RING_U-BOX SUPERFAMILY PROTEIN"/>
    <property type="match status" value="1"/>
</dbReference>
<feature type="compositionally biased region" description="Low complexity" evidence="1">
    <location>
        <begin position="363"/>
        <end position="372"/>
    </location>
</feature>
<evidence type="ECO:0000313" key="2">
    <source>
        <dbReference type="EMBL" id="KAI7745948.1"/>
    </source>
</evidence>
<feature type="region of interest" description="Disordered" evidence="1">
    <location>
        <begin position="358"/>
        <end position="422"/>
    </location>
</feature>
<feature type="region of interest" description="Disordered" evidence="1">
    <location>
        <begin position="152"/>
        <end position="177"/>
    </location>
</feature>
<accession>A0AAD5GN96</accession>
<evidence type="ECO:0000256" key="1">
    <source>
        <dbReference type="SAM" id="MobiDB-lite"/>
    </source>
</evidence>